<comment type="catalytic activity">
    <reaction evidence="2">
        <text>a quinone + NADH + 5 H(+)(in) = a quinol + NAD(+) + 4 H(+)(out)</text>
        <dbReference type="Rhea" id="RHEA:57888"/>
        <dbReference type="ChEBI" id="CHEBI:15378"/>
        <dbReference type="ChEBI" id="CHEBI:24646"/>
        <dbReference type="ChEBI" id="CHEBI:57540"/>
        <dbReference type="ChEBI" id="CHEBI:57945"/>
        <dbReference type="ChEBI" id="CHEBI:132124"/>
    </reaction>
</comment>
<proteinExistence type="inferred from homology"/>
<reference evidence="3" key="1">
    <citation type="journal article" date="2021" name="bioRxiv">
        <title>Unraveling nitrogen, sulfur and carbon metabolic pathways and microbial community transcriptional responses to substrate deprivation and toxicity stresses in a bioreactor mimicking anoxic brackish coastal sediment conditions.</title>
        <authorList>
            <person name="Martins P.D."/>
            <person name="Echeveste M.J."/>
            <person name="Arshad A."/>
            <person name="Kurth J."/>
            <person name="Ouboter H."/>
            <person name="Jetten M.S.M."/>
            <person name="Welte C.U."/>
        </authorList>
    </citation>
    <scope>NUCLEOTIDE SEQUENCE</scope>
    <source>
        <strain evidence="3">MAG_39</strain>
    </source>
</reference>
<keyword evidence="2" id="KW-0874">Quinone</keyword>
<reference evidence="3" key="2">
    <citation type="submission" date="2021-08" db="EMBL/GenBank/DDBJ databases">
        <authorList>
            <person name="Dalcin Martins P."/>
        </authorList>
    </citation>
    <scope>NUCLEOTIDE SEQUENCE</scope>
    <source>
        <strain evidence="3">MAG_39</strain>
    </source>
</reference>
<dbReference type="PANTHER" id="PTHR33269:SF17">
    <property type="entry name" value="NADH-UBIQUINONE OXIDOREDUCTASE CHAIN 6"/>
    <property type="match status" value="1"/>
</dbReference>
<dbReference type="Proteomes" id="UP000705867">
    <property type="component" value="Unassembled WGS sequence"/>
</dbReference>
<evidence type="ECO:0000256" key="2">
    <source>
        <dbReference type="RuleBase" id="RU004429"/>
    </source>
</evidence>
<evidence type="ECO:0000313" key="4">
    <source>
        <dbReference type="Proteomes" id="UP000705867"/>
    </source>
</evidence>
<name>A0A953J877_9BACT</name>
<feature type="transmembrane region" description="Helical" evidence="2">
    <location>
        <begin position="6"/>
        <end position="23"/>
    </location>
</feature>
<dbReference type="EC" id="7.1.1.-" evidence="2"/>
<comment type="caution">
    <text evidence="3">The sequence shown here is derived from an EMBL/GenBank/DDBJ whole genome shotgun (WGS) entry which is preliminary data.</text>
</comment>
<dbReference type="InterPro" id="IPR001457">
    <property type="entry name" value="NADH_UbQ/plastoQ_OxRdtase_su6"/>
</dbReference>
<dbReference type="AlphaFoldDB" id="A0A953J877"/>
<keyword evidence="2" id="KW-0520">NAD</keyword>
<dbReference type="GO" id="GO:0005886">
    <property type="term" value="C:plasma membrane"/>
    <property type="evidence" value="ECO:0007669"/>
    <property type="project" value="UniProtKB-SubCell"/>
</dbReference>
<dbReference type="Pfam" id="PF00499">
    <property type="entry name" value="Oxidored_q3"/>
    <property type="match status" value="1"/>
</dbReference>
<dbReference type="PANTHER" id="PTHR33269">
    <property type="entry name" value="NADH-UBIQUINONE OXIDOREDUCTASE CHAIN 6"/>
    <property type="match status" value="1"/>
</dbReference>
<feature type="transmembrane region" description="Helical" evidence="2">
    <location>
        <begin position="54"/>
        <end position="78"/>
    </location>
</feature>
<keyword evidence="2" id="KW-1003">Cell membrane</keyword>
<comment type="function">
    <text evidence="2">NDH-1 shuttles electrons from NADH, via FMN and iron-sulfur (Fe-S) centers, to quinones in the respiratory chain. Couples the redox reaction to proton translocation (for every two electrons transferred, four hydrogen ions are translocated across the cytoplasmic membrane), and thus conserves the redox energy in a proton gradient.</text>
</comment>
<evidence type="ECO:0000256" key="1">
    <source>
        <dbReference type="ARBA" id="ARBA00005698"/>
    </source>
</evidence>
<dbReference type="InterPro" id="IPR042106">
    <property type="entry name" value="Nuo/plastoQ_OxRdtase_6_NuoJ"/>
</dbReference>
<comment type="subcellular location">
    <subcellularLocation>
        <location evidence="2">Cell membrane</location>
        <topology evidence="2">Multi-pass membrane protein</topology>
    </subcellularLocation>
</comment>
<organism evidence="3 4">
    <name type="scientific">Candidatus Nitrobium versatile</name>
    <dbReference type="NCBI Taxonomy" id="2884831"/>
    <lineage>
        <taxon>Bacteria</taxon>
        <taxon>Pseudomonadati</taxon>
        <taxon>Nitrospirota</taxon>
        <taxon>Nitrospiria</taxon>
        <taxon>Nitrospirales</taxon>
        <taxon>Nitrospiraceae</taxon>
        <taxon>Candidatus Nitrobium</taxon>
    </lineage>
</organism>
<dbReference type="GO" id="GO:0048038">
    <property type="term" value="F:quinone binding"/>
    <property type="evidence" value="ECO:0007669"/>
    <property type="project" value="UniProtKB-UniRule"/>
</dbReference>
<gene>
    <name evidence="3" type="ORF">K8I29_09290</name>
</gene>
<sequence length="168" mass="18793">MLPKIFFGYFAVAMVVLSLLIITRKNPVHSVLWMLALFFHIAGLYLFLNAEFLAAVQVILYAGAILVLFLFVVMMLNLKEEVVDERFGKEWPVGISMGAFILVLFFFTVNKFTQGPAGQYTIERIKAETHTKAIGSVLYTEYLLPFEIASLILLIAVVGAIVLAKKAK</sequence>
<dbReference type="EMBL" id="JAIOIV010000074">
    <property type="protein sequence ID" value="MBZ0156387.1"/>
    <property type="molecule type" value="Genomic_DNA"/>
</dbReference>
<keyword evidence="2" id="KW-0812">Transmembrane</keyword>
<feature type="transmembrane region" description="Helical" evidence="2">
    <location>
        <begin position="142"/>
        <end position="164"/>
    </location>
</feature>
<evidence type="ECO:0000313" key="3">
    <source>
        <dbReference type="EMBL" id="MBZ0156387.1"/>
    </source>
</evidence>
<dbReference type="GO" id="GO:0008137">
    <property type="term" value="F:NADH dehydrogenase (ubiquinone) activity"/>
    <property type="evidence" value="ECO:0007669"/>
    <property type="project" value="UniProtKB-UniRule"/>
</dbReference>
<feature type="transmembrane region" description="Helical" evidence="2">
    <location>
        <begin position="30"/>
        <end position="48"/>
    </location>
</feature>
<accession>A0A953J877</accession>
<dbReference type="Gene3D" id="1.20.120.1200">
    <property type="entry name" value="NADH-ubiquinone/plastoquinone oxidoreductase chain 6, subunit NuoJ"/>
    <property type="match status" value="1"/>
</dbReference>
<feature type="transmembrane region" description="Helical" evidence="2">
    <location>
        <begin position="90"/>
        <end position="109"/>
    </location>
</feature>
<protein>
    <recommendedName>
        <fullName evidence="2">NADH-quinone oxidoreductase subunit J</fullName>
        <ecNumber evidence="2">7.1.1.-</ecNumber>
    </recommendedName>
</protein>
<comment type="similarity">
    <text evidence="1 2">Belongs to the complex I subunit 6 family.</text>
</comment>
<keyword evidence="2" id="KW-1133">Transmembrane helix</keyword>
<keyword evidence="2" id="KW-0472">Membrane</keyword>